<dbReference type="InterPro" id="IPR016848">
    <property type="entry name" value="RNase_P/MRP_Rpp29-subunit"/>
</dbReference>
<evidence type="ECO:0000313" key="14">
    <source>
        <dbReference type="Ensembl" id="ENSEBUP00000016651.1"/>
    </source>
</evidence>
<reference evidence="14" key="1">
    <citation type="submission" date="2025-08" db="UniProtKB">
        <authorList>
            <consortium name="Ensembl"/>
        </authorList>
    </citation>
    <scope>IDENTIFICATION</scope>
</reference>
<accession>A0A8C4QK53</accession>
<dbReference type="SMART" id="SM00538">
    <property type="entry name" value="POP4"/>
    <property type="match status" value="1"/>
</dbReference>
<evidence type="ECO:0000256" key="1">
    <source>
        <dbReference type="ARBA" id="ARBA00002435"/>
    </source>
</evidence>
<dbReference type="Ensembl" id="ENSEBUT00000017227.1">
    <property type="protein sequence ID" value="ENSEBUP00000016651.1"/>
    <property type="gene ID" value="ENSEBUG00000010447.1"/>
</dbReference>
<dbReference type="GeneTree" id="ENSGT00390000010067"/>
<evidence type="ECO:0000256" key="11">
    <source>
        <dbReference type="ARBA" id="ARBA00023242"/>
    </source>
</evidence>
<evidence type="ECO:0000256" key="5">
    <source>
        <dbReference type="ARBA" id="ARBA00022490"/>
    </source>
</evidence>
<keyword evidence="5" id="KW-0963">Cytoplasm</keyword>
<dbReference type="GO" id="GO:0016787">
    <property type="term" value="F:hydrolase activity"/>
    <property type="evidence" value="ECO:0007669"/>
    <property type="project" value="UniProtKB-KW"/>
</dbReference>
<dbReference type="HAMAP" id="MF_00754">
    <property type="entry name" value="RNase_P_1"/>
    <property type="match status" value="1"/>
</dbReference>
<comment type="subunit">
    <text evidence="12">Component of nuclear RNase P and RNase MRP ribonucleoproteins. RNase P consists of a catalytic RNA moiety and 10 different protein chains; POP1, POP4, POP5, POP7, RPP14, RPP21, RPP25, RPP30, RPP38 and RPP40. Within the RNase P complex, POP1, POP7 and RPP25 form the 'finger' subcomplex, POP5, RPP14, RPP40 and homodimeric RPP30 form the 'palm' subcomplex, and RPP21, POP4 and RPP38 form the 'wrist' subcomplex. All subunits of the RNase P complex interact with the catalytic RNA. Several subunits of RNase P are also part of the RNase MRP complex. RNase MRP consists of a catalytic RNA moiety and about 8 protein subunits; POP1, POP7, RPP25, RPP30, RPP38, RPP40 and possibly also POP4 and POP5.</text>
</comment>
<name>A0A8C4QK53_EPTBU</name>
<dbReference type="Pfam" id="PF01868">
    <property type="entry name" value="RNase_P-MRP_p29"/>
    <property type="match status" value="1"/>
</dbReference>
<proteinExistence type="inferred from homology"/>
<keyword evidence="10" id="KW-0378">Hydrolase</keyword>
<evidence type="ECO:0000256" key="6">
    <source>
        <dbReference type="ARBA" id="ARBA00022553"/>
    </source>
</evidence>
<keyword evidence="7" id="KW-0819">tRNA processing</keyword>
<dbReference type="InterPro" id="IPR023534">
    <property type="entry name" value="Rof/RNase_P-like"/>
</dbReference>
<keyword evidence="6" id="KW-0597">Phosphoprotein</keyword>
<evidence type="ECO:0000256" key="9">
    <source>
        <dbReference type="ARBA" id="ARBA00022759"/>
    </source>
</evidence>
<dbReference type="GO" id="GO:0030677">
    <property type="term" value="C:ribonuclease P complex"/>
    <property type="evidence" value="ECO:0007669"/>
    <property type="project" value="InterPro"/>
</dbReference>
<dbReference type="AlphaFoldDB" id="A0A8C4QK53"/>
<keyword evidence="9" id="KW-0255">Endonuclease</keyword>
<dbReference type="FunFam" id="2.30.30.210:FF:000001">
    <property type="entry name" value="Ribonuclease P protein subunit p29"/>
    <property type="match status" value="1"/>
</dbReference>
<evidence type="ECO:0000256" key="7">
    <source>
        <dbReference type="ARBA" id="ARBA00022694"/>
    </source>
</evidence>
<organism evidence="14 15">
    <name type="scientific">Eptatretus burgeri</name>
    <name type="common">Inshore hagfish</name>
    <dbReference type="NCBI Taxonomy" id="7764"/>
    <lineage>
        <taxon>Eukaryota</taxon>
        <taxon>Metazoa</taxon>
        <taxon>Chordata</taxon>
        <taxon>Craniata</taxon>
        <taxon>Vertebrata</taxon>
        <taxon>Cyclostomata</taxon>
        <taxon>Myxini</taxon>
        <taxon>Myxiniformes</taxon>
        <taxon>Myxinidae</taxon>
        <taxon>Eptatretinae</taxon>
        <taxon>Eptatretus</taxon>
    </lineage>
</organism>
<evidence type="ECO:0000256" key="3">
    <source>
        <dbReference type="ARBA" id="ARBA00006181"/>
    </source>
</evidence>
<protein>
    <recommendedName>
        <fullName evidence="4">Ribonuclease P protein subunit p29</fullName>
    </recommendedName>
</protein>
<dbReference type="PANTHER" id="PTHR13348">
    <property type="entry name" value="RIBONUCLEASE P SUBUNIT P29"/>
    <property type="match status" value="1"/>
</dbReference>
<dbReference type="Gene3D" id="2.30.30.210">
    <property type="entry name" value="Ribonuclease P/MRP, subunit p29"/>
    <property type="match status" value="1"/>
</dbReference>
<dbReference type="InterPro" id="IPR023538">
    <property type="entry name" value="RNP1"/>
</dbReference>
<dbReference type="GO" id="GO:0000172">
    <property type="term" value="C:ribonuclease MRP complex"/>
    <property type="evidence" value="ECO:0007669"/>
    <property type="project" value="InterPro"/>
</dbReference>
<evidence type="ECO:0000256" key="2">
    <source>
        <dbReference type="ARBA" id="ARBA00004604"/>
    </source>
</evidence>
<dbReference type="GO" id="GO:0033204">
    <property type="term" value="F:ribonuclease P RNA binding"/>
    <property type="evidence" value="ECO:0007669"/>
    <property type="project" value="InterPro"/>
</dbReference>
<comment type="function">
    <text evidence="1">Component of ribonuclease P, a ribonucleoprotein complex that generates mature tRNA molecules by cleaving their 5'-ends.</text>
</comment>
<dbReference type="InterPro" id="IPR036980">
    <property type="entry name" value="RNase_P/MRP_Rpp29_sf"/>
</dbReference>
<comment type="subcellular location">
    <subcellularLocation>
        <location evidence="2">Nucleus</location>
        <location evidence="2">Nucleolus</location>
    </subcellularLocation>
</comment>
<feature type="region of interest" description="Disordered" evidence="13">
    <location>
        <begin position="89"/>
        <end position="117"/>
    </location>
</feature>
<keyword evidence="15" id="KW-1185">Reference proteome</keyword>
<evidence type="ECO:0000256" key="12">
    <source>
        <dbReference type="ARBA" id="ARBA00046486"/>
    </source>
</evidence>
<dbReference type="GO" id="GO:0006364">
    <property type="term" value="P:rRNA processing"/>
    <property type="evidence" value="ECO:0007669"/>
    <property type="project" value="TreeGrafter"/>
</dbReference>
<evidence type="ECO:0000256" key="10">
    <source>
        <dbReference type="ARBA" id="ARBA00022801"/>
    </source>
</evidence>
<comment type="similarity">
    <text evidence="3">Belongs to the eukaryotic/archaeal RNase P protein component 1 family.</text>
</comment>
<reference evidence="14" key="2">
    <citation type="submission" date="2025-09" db="UniProtKB">
        <authorList>
            <consortium name="Ensembl"/>
        </authorList>
    </citation>
    <scope>IDENTIFICATION</scope>
</reference>
<dbReference type="GO" id="GO:0004519">
    <property type="term" value="F:endonuclease activity"/>
    <property type="evidence" value="ECO:0007669"/>
    <property type="project" value="UniProtKB-KW"/>
</dbReference>
<keyword evidence="8" id="KW-0540">Nuclease</keyword>
<dbReference type="InterPro" id="IPR002730">
    <property type="entry name" value="Rpp29/RNP1"/>
</dbReference>
<dbReference type="SUPFAM" id="SSF101744">
    <property type="entry name" value="Rof/RNase P subunit-like"/>
    <property type="match status" value="1"/>
</dbReference>
<dbReference type="PANTHER" id="PTHR13348:SF0">
    <property type="entry name" value="RIBONUCLEASE P PROTEIN SUBUNIT P29"/>
    <property type="match status" value="1"/>
</dbReference>
<sequence>CLATFGENTCASLLLWNFIFLWNFSASWRRNHSDLCNLFLVLNQVLSTNRSQAFVRAFLQQAVPGLGSEESIQGRLKRQALKLKFRPSGTPGNLKKGRRSGLRGGRQSRGKALSSRRRRKLGAFKLKPERQRYSIFLPLHHLWLEYIESLVGGFKSSSCLQTMQNKLLKADLHGAIVKVYKSRCPSYVGTCGIVIQELKNILKIITAEDKVKVLPKHGNVFEIKFGPFSTLIYGSKFCVRAAERTAKKFKTRGSIDL</sequence>
<keyword evidence="11" id="KW-0539">Nucleus</keyword>
<evidence type="ECO:0000313" key="15">
    <source>
        <dbReference type="Proteomes" id="UP000694388"/>
    </source>
</evidence>
<dbReference type="GO" id="GO:0005730">
    <property type="term" value="C:nucleolus"/>
    <property type="evidence" value="ECO:0007669"/>
    <property type="project" value="UniProtKB-SubCell"/>
</dbReference>
<evidence type="ECO:0000256" key="13">
    <source>
        <dbReference type="SAM" id="MobiDB-lite"/>
    </source>
</evidence>
<evidence type="ECO:0000256" key="8">
    <source>
        <dbReference type="ARBA" id="ARBA00022722"/>
    </source>
</evidence>
<feature type="compositionally biased region" description="Basic residues" evidence="13">
    <location>
        <begin position="95"/>
        <end position="117"/>
    </location>
</feature>
<dbReference type="GO" id="GO:0001682">
    <property type="term" value="P:tRNA 5'-leader removal"/>
    <property type="evidence" value="ECO:0007669"/>
    <property type="project" value="InterPro"/>
</dbReference>
<evidence type="ECO:0000256" key="4">
    <source>
        <dbReference type="ARBA" id="ARBA00016225"/>
    </source>
</evidence>
<dbReference type="Proteomes" id="UP000694388">
    <property type="component" value="Unplaced"/>
</dbReference>